<keyword evidence="2" id="KW-1185">Reference proteome</keyword>
<accession>F4XZ31</accession>
<dbReference type="Proteomes" id="UP000003959">
    <property type="component" value="Unassembled WGS sequence"/>
</dbReference>
<dbReference type="Pfam" id="PF08852">
    <property type="entry name" value="DUF1822"/>
    <property type="match status" value="1"/>
</dbReference>
<reference evidence="2" key="1">
    <citation type="journal article" date="2011" name="Proc. Natl. Acad. Sci. U.S.A.">
        <title>Genomic insights into the physiology and ecology of the marine filamentous cyanobacterium Lyngbya majuscula.</title>
        <authorList>
            <person name="Jones A.C."/>
            <person name="Monroe E.A."/>
            <person name="Podell S."/>
            <person name="Hess W.R."/>
            <person name="Klages S."/>
            <person name="Esquenazi E."/>
            <person name="Niessen S."/>
            <person name="Hoover H."/>
            <person name="Rothmann M."/>
            <person name="Lasken R.S."/>
            <person name="Yates J.R.III."/>
            <person name="Reinhardt R."/>
            <person name="Kube M."/>
            <person name="Burkart M.D."/>
            <person name="Allen E.E."/>
            <person name="Dorrestein P.C."/>
            <person name="Gerwick W.H."/>
            <person name="Gerwick L."/>
        </authorList>
    </citation>
    <scope>NUCLEOTIDE SEQUENCE [LARGE SCALE GENOMIC DNA]</scope>
    <source>
        <strain evidence="2">3L</strain>
    </source>
</reference>
<organism evidence="1 2">
    <name type="scientific">Moorena producens 3L</name>
    <dbReference type="NCBI Taxonomy" id="489825"/>
    <lineage>
        <taxon>Bacteria</taxon>
        <taxon>Bacillati</taxon>
        <taxon>Cyanobacteriota</taxon>
        <taxon>Cyanophyceae</taxon>
        <taxon>Coleofasciculales</taxon>
        <taxon>Coleofasciculaceae</taxon>
        <taxon>Moorena</taxon>
    </lineage>
</organism>
<dbReference type="EMBL" id="GL890958">
    <property type="protein sequence ID" value="EGJ30147.1"/>
    <property type="molecule type" value="Genomic_DNA"/>
</dbReference>
<dbReference type="HOGENOM" id="CLU_1674905_0_0_3"/>
<gene>
    <name evidence="1" type="ORF">LYNGBM3L_54760</name>
</gene>
<evidence type="ECO:0008006" key="3">
    <source>
        <dbReference type="Google" id="ProtNLM"/>
    </source>
</evidence>
<protein>
    <recommendedName>
        <fullName evidence="3">DUF1822 family protein</fullName>
    </recommendedName>
</protein>
<sequence>MVKLKRWLEDCFDPGWENVETILEQYPERVLSFRSDSFHQAMQRGLGGFPHERLHQEASSKFHTTAGVKRGKLLGTEIGWGDQQVALLVELHRTESPKMNLSIELHPAGGRDLLPKGLQIMVLDEEGIVVIQVQARETENLKLQVSGEAGEHFTIKLVWNDISITENFLI</sequence>
<evidence type="ECO:0000313" key="1">
    <source>
        <dbReference type="EMBL" id="EGJ30147.1"/>
    </source>
</evidence>
<proteinExistence type="predicted"/>
<name>F4XZ31_9CYAN</name>
<evidence type="ECO:0000313" key="2">
    <source>
        <dbReference type="Proteomes" id="UP000003959"/>
    </source>
</evidence>
<dbReference type="InterPro" id="IPR014951">
    <property type="entry name" value="DUF1822"/>
</dbReference>
<dbReference type="AlphaFoldDB" id="F4XZ31"/>